<comment type="subcellular location">
    <subcellularLocation>
        <location evidence="1">Cell membrane</location>
        <topology evidence="1">Single-pass membrane protein</topology>
    </subcellularLocation>
</comment>
<evidence type="ECO:0000313" key="10">
    <source>
        <dbReference type="Proteomes" id="UP000595038"/>
    </source>
</evidence>
<evidence type="ECO:0000256" key="4">
    <source>
        <dbReference type="ARBA" id="ARBA00022692"/>
    </source>
</evidence>
<keyword evidence="6 7" id="KW-0472">Membrane</keyword>
<evidence type="ECO:0000256" key="5">
    <source>
        <dbReference type="ARBA" id="ARBA00022989"/>
    </source>
</evidence>
<feature type="chain" id="PRO_5044220717" evidence="8">
    <location>
        <begin position="29"/>
        <end position="162"/>
    </location>
</feature>
<dbReference type="NCBIfam" id="TIGR03927">
    <property type="entry name" value="T7SS_EssA_Firm"/>
    <property type="match status" value="1"/>
</dbReference>
<protein>
    <submittedName>
        <fullName evidence="9">Type VII secretion protein EssA</fullName>
    </submittedName>
</protein>
<name>A0AB37GPE8_BACLI</name>
<reference evidence="9 10" key="1">
    <citation type="submission" date="2020-12" db="EMBL/GenBank/DDBJ databases">
        <title>FDA dAtabase for Regulatory Grade micrObial Sequences (FDA-ARGOS): Supporting development and validation of Infectious Disease Dx tests.</title>
        <authorList>
            <person name="Nelson B."/>
            <person name="Plummer A."/>
            <person name="Tallon L."/>
            <person name="Sadzewicz L."/>
            <person name="Zhao X."/>
            <person name="Boylan J."/>
            <person name="Ott S."/>
            <person name="Bowen H."/>
            <person name="Vavikolanu K."/>
            <person name="Mehta A."/>
            <person name="Aluvathingal J."/>
            <person name="Nadendla S."/>
            <person name="Myers T."/>
            <person name="Yan Y."/>
            <person name="Sichtig H."/>
        </authorList>
    </citation>
    <scope>NUCLEOTIDE SEQUENCE [LARGE SCALE GENOMIC DNA]</scope>
    <source>
        <strain evidence="9 10">FDAARGOS_923</strain>
    </source>
</reference>
<dbReference type="GeneID" id="92860045"/>
<keyword evidence="4 7" id="KW-0812">Transmembrane</keyword>
<dbReference type="InterPro" id="IPR018920">
    <property type="entry name" value="EssA/YueC"/>
</dbReference>
<evidence type="ECO:0000256" key="3">
    <source>
        <dbReference type="ARBA" id="ARBA00022475"/>
    </source>
</evidence>
<gene>
    <name evidence="9" type="primary">essA</name>
    <name evidence="9" type="ORF">I6G80_08305</name>
</gene>
<accession>A0AB37GPE8</accession>
<evidence type="ECO:0000313" key="9">
    <source>
        <dbReference type="EMBL" id="QPR74253.1"/>
    </source>
</evidence>
<keyword evidence="5 7" id="KW-1133">Transmembrane helix</keyword>
<evidence type="ECO:0000256" key="1">
    <source>
        <dbReference type="ARBA" id="ARBA00004162"/>
    </source>
</evidence>
<proteinExistence type="inferred from homology"/>
<evidence type="ECO:0000256" key="7">
    <source>
        <dbReference type="SAM" id="Phobius"/>
    </source>
</evidence>
<evidence type="ECO:0000256" key="8">
    <source>
        <dbReference type="SAM" id="SignalP"/>
    </source>
</evidence>
<dbReference type="Proteomes" id="UP000595038">
    <property type="component" value="Chromosome"/>
</dbReference>
<evidence type="ECO:0000256" key="6">
    <source>
        <dbReference type="ARBA" id="ARBA00023136"/>
    </source>
</evidence>
<dbReference type="Pfam" id="PF10661">
    <property type="entry name" value="EssA"/>
    <property type="match status" value="1"/>
</dbReference>
<sequence length="162" mass="18372">MMRNAKWGKKGIMAVMLSFFLFTPIAKAEETDKVDVKPNEYEKQDIKIETDYLQEEEAEYKEEISIPEELKEFSFTDSKKEDAIEKLKSLSGSFTNESNSVASKLKQLDLSFSANPSLSGREDDSAENRQSIFLPILYGLLILLCIAGLFFLIPKVSGQQKK</sequence>
<dbReference type="EMBL" id="CP065647">
    <property type="protein sequence ID" value="QPR74253.1"/>
    <property type="molecule type" value="Genomic_DNA"/>
</dbReference>
<evidence type="ECO:0000256" key="2">
    <source>
        <dbReference type="ARBA" id="ARBA00008570"/>
    </source>
</evidence>
<feature type="signal peptide" evidence="8">
    <location>
        <begin position="1"/>
        <end position="28"/>
    </location>
</feature>
<dbReference type="InterPro" id="IPR034026">
    <property type="entry name" value="EssA"/>
</dbReference>
<feature type="transmembrane region" description="Helical" evidence="7">
    <location>
        <begin position="132"/>
        <end position="153"/>
    </location>
</feature>
<keyword evidence="3" id="KW-1003">Cell membrane</keyword>
<dbReference type="RefSeq" id="WP_009329514.1">
    <property type="nucleotide sequence ID" value="NZ_BEXU01000021.1"/>
</dbReference>
<comment type="similarity">
    <text evidence="2">Belongs to the EssA family.</text>
</comment>
<dbReference type="AlphaFoldDB" id="A0AB37GPE8"/>
<organism evidence="9 10">
    <name type="scientific">Bacillus licheniformis</name>
    <dbReference type="NCBI Taxonomy" id="1402"/>
    <lineage>
        <taxon>Bacteria</taxon>
        <taxon>Bacillati</taxon>
        <taxon>Bacillota</taxon>
        <taxon>Bacilli</taxon>
        <taxon>Bacillales</taxon>
        <taxon>Bacillaceae</taxon>
        <taxon>Bacillus</taxon>
    </lineage>
</organism>
<dbReference type="GO" id="GO:0005886">
    <property type="term" value="C:plasma membrane"/>
    <property type="evidence" value="ECO:0007669"/>
    <property type="project" value="UniProtKB-SubCell"/>
</dbReference>
<keyword evidence="8" id="KW-0732">Signal</keyword>